<name>A0ABU0T6G2_9ACTN</name>
<gene>
    <name evidence="1" type="ORF">QF035_008953</name>
</gene>
<dbReference type="EMBL" id="JAUSZI010000002">
    <property type="protein sequence ID" value="MDQ1031371.1"/>
    <property type="molecule type" value="Genomic_DNA"/>
</dbReference>
<evidence type="ECO:0000313" key="2">
    <source>
        <dbReference type="Proteomes" id="UP001230328"/>
    </source>
</evidence>
<reference evidence="1 2" key="1">
    <citation type="submission" date="2023-07" db="EMBL/GenBank/DDBJ databases">
        <title>Comparative genomics of wheat-associated soil bacteria to identify genetic determinants of phenazine resistance.</title>
        <authorList>
            <person name="Mouncey N."/>
        </authorList>
    </citation>
    <scope>NUCLEOTIDE SEQUENCE [LARGE SCALE GENOMIC DNA]</scope>
    <source>
        <strain evidence="1 2">V2I4</strain>
    </source>
</reference>
<dbReference type="RefSeq" id="WP_307527458.1">
    <property type="nucleotide sequence ID" value="NZ_JAUSZI010000002.1"/>
</dbReference>
<keyword evidence="2" id="KW-1185">Reference proteome</keyword>
<proteinExistence type="predicted"/>
<organism evidence="1 2">
    <name type="scientific">Streptomyces umbrinus</name>
    <dbReference type="NCBI Taxonomy" id="67370"/>
    <lineage>
        <taxon>Bacteria</taxon>
        <taxon>Bacillati</taxon>
        <taxon>Actinomycetota</taxon>
        <taxon>Actinomycetes</taxon>
        <taxon>Kitasatosporales</taxon>
        <taxon>Streptomycetaceae</taxon>
        <taxon>Streptomyces</taxon>
        <taxon>Streptomyces phaeochromogenes group</taxon>
    </lineage>
</organism>
<comment type="caution">
    <text evidence="1">The sequence shown here is derived from an EMBL/GenBank/DDBJ whole genome shotgun (WGS) entry which is preliminary data.</text>
</comment>
<dbReference type="Proteomes" id="UP001230328">
    <property type="component" value="Unassembled WGS sequence"/>
</dbReference>
<sequence length="72" mass="7578">MTEGAHLFPVDAGEALAPVLATGEVVTPRENATSPCAEARDGVLGPQVIVDDGFEWFVTQETVVKLRKPEGG</sequence>
<protein>
    <submittedName>
        <fullName evidence="1">Uncharacterized protein</fullName>
    </submittedName>
</protein>
<evidence type="ECO:0000313" key="1">
    <source>
        <dbReference type="EMBL" id="MDQ1031371.1"/>
    </source>
</evidence>
<accession>A0ABU0T6G2</accession>